<accession>A0A2J6TUC5</accession>
<reference evidence="2 3" key="1">
    <citation type="submission" date="2016-04" db="EMBL/GenBank/DDBJ databases">
        <title>A degradative enzymes factory behind the ericoid mycorrhizal symbiosis.</title>
        <authorList>
            <consortium name="DOE Joint Genome Institute"/>
            <person name="Martino E."/>
            <person name="Morin E."/>
            <person name="Grelet G."/>
            <person name="Kuo A."/>
            <person name="Kohler A."/>
            <person name="Daghino S."/>
            <person name="Barry K."/>
            <person name="Choi C."/>
            <person name="Cichocki N."/>
            <person name="Clum A."/>
            <person name="Copeland A."/>
            <person name="Hainaut M."/>
            <person name="Haridas S."/>
            <person name="Labutti K."/>
            <person name="Lindquist E."/>
            <person name="Lipzen A."/>
            <person name="Khouja H.-R."/>
            <person name="Murat C."/>
            <person name="Ohm R."/>
            <person name="Olson A."/>
            <person name="Spatafora J."/>
            <person name="Veneault-Fourrey C."/>
            <person name="Henrissat B."/>
            <person name="Grigoriev I."/>
            <person name="Martin F."/>
            <person name="Perotto S."/>
        </authorList>
    </citation>
    <scope>NUCLEOTIDE SEQUENCE [LARGE SCALE GENOMIC DNA]</scope>
    <source>
        <strain evidence="2 3">E</strain>
    </source>
</reference>
<sequence>MPEMRRVCCQSLFCCHLIPTLTWVRSSGCSTNIPTIDLLAVTTPQIFQPETPAAKPPLPQEKNPPAHNAMVSS</sequence>
<protein>
    <submittedName>
        <fullName evidence="2">Uncharacterized protein</fullName>
    </submittedName>
</protein>
<evidence type="ECO:0000313" key="2">
    <source>
        <dbReference type="EMBL" id="PMD66601.1"/>
    </source>
</evidence>
<gene>
    <name evidence="2" type="ORF">K444DRAFT_121770</name>
</gene>
<feature type="region of interest" description="Disordered" evidence="1">
    <location>
        <begin position="49"/>
        <end position="73"/>
    </location>
</feature>
<dbReference type="Proteomes" id="UP000235371">
    <property type="component" value="Unassembled WGS sequence"/>
</dbReference>
<evidence type="ECO:0000313" key="3">
    <source>
        <dbReference type="Proteomes" id="UP000235371"/>
    </source>
</evidence>
<dbReference type="RefSeq" id="XP_024743505.1">
    <property type="nucleotide sequence ID" value="XM_024870394.1"/>
</dbReference>
<name>A0A2J6TUC5_9HELO</name>
<evidence type="ECO:0000256" key="1">
    <source>
        <dbReference type="SAM" id="MobiDB-lite"/>
    </source>
</evidence>
<dbReference type="InParanoid" id="A0A2J6TUC5"/>
<dbReference type="EMBL" id="KZ613743">
    <property type="protein sequence ID" value="PMD66601.1"/>
    <property type="molecule type" value="Genomic_DNA"/>
</dbReference>
<organism evidence="2 3">
    <name type="scientific">Hyaloscypha bicolor E</name>
    <dbReference type="NCBI Taxonomy" id="1095630"/>
    <lineage>
        <taxon>Eukaryota</taxon>
        <taxon>Fungi</taxon>
        <taxon>Dikarya</taxon>
        <taxon>Ascomycota</taxon>
        <taxon>Pezizomycotina</taxon>
        <taxon>Leotiomycetes</taxon>
        <taxon>Helotiales</taxon>
        <taxon>Hyaloscyphaceae</taxon>
        <taxon>Hyaloscypha</taxon>
        <taxon>Hyaloscypha bicolor</taxon>
    </lineage>
</organism>
<dbReference type="AlphaFoldDB" id="A0A2J6TUC5"/>
<dbReference type="GeneID" id="36578476"/>
<keyword evidence="3" id="KW-1185">Reference proteome</keyword>
<proteinExistence type="predicted"/>